<dbReference type="AlphaFoldDB" id="A0A7R8CY57"/>
<dbReference type="EMBL" id="HG994585">
    <property type="protein sequence ID" value="CAF2966979.1"/>
    <property type="molecule type" value="Genomic_DNA"/>
</dbReference>
<sequence length="185" mass="21150">MSPGPRDLQGTRLRWSVIGKLELSVYFGILILAGGYRSKGESTESLWDTETRRTIFHAIMALKNFKILSRILRFDDPQTRNQSARKSNWLQSVKYGINRGHCPFGQYIPSIPARIGIKIWAAFDPVSSYTWNMQIYTGKLSGDNPEKNQGERVVLEMFHGLRGHNIACDNVFTSYSLKQKTLHKN</sequence>
<dbReference type="Proteomes" id="UP000675881">
    <property type="component" value="Chromosome 6"/>
</dbReference>
<keyword evidence="3" id="KW-1185">Reference proteome</keyword>
<gene>
    <name evidence="2" type="ORF">LSAA_12315</name>
</gene>
<organism evidence="2 3">
    <name type="scientific">Lepeophtheirus salmonis</name>
    <name type="common">Salmon louse</name>
    <name type="synonym">Caligus salmonis</name>
    <dbReference type="NCBI Taxonomy" id="72036"/>
    <lineage>
        <taxon>Eukaryota</taxon>
        <taxon>Metazoa</taxon>
        <taxon>Ecdysozoa</taxon>
        <taxon>Arthropoda</taxon>
        <taxon>Crustacea</taxon>
        <taxon>Multicrustacea</taxon>
        <taxon>Hexanauplia</taxon>
        <taxon>Copepoda</taxon>
        <taxon>Siphonostomatoida</taxon>
        <taxon>Caligidae</taxon>
        <taxon>Lepeophtheirus</taxon>
    </lineage>
</organism>
<evidence type="ECO:0000313" key="3">
    <source>
        <dbReference type="Proteomes" id="UP000675881"/>
    </source>
</evidence>
<name>A0A7R8CY57_LEPSM</name>
<evidence type="ECO:0000313" key="2">
    <source>
        <dbReference type="EMBL" id="CAF2966979.1"/>
    </source>
</evidence>
<dbReference type="PANTHER" id="PTHR46599:SF6">
    <property type="entry name" value="DUAL SPECIFICITY PHOSPHATASE 26"/>
    <property type="match status" value="1"/>
</dbReference>
<reference evidence="2" key="1">
    <citation type="submission" date="2021-02" db="EMBL/GenBank/DDBJ databases">
        <authorList>
            <person name="Bekaert M."/>
        </authorList>
    </citation>
    <scope>NUCLEOTIDE SEQUENCE</scope>
    <source>
        <strain evidence="2">IoA-00</strain>
    </source>
</reference>
<feature type="domain" description="PiggyBac transposable element-derived protein" evidence="1">
    <location>
        <begin position="15"/>
        <end position="82"/>
    </location>
</feature>
<proteinExistence type="predicted"/>
<dbReference type="InterPro" id="IPR029526">
    <property type="entry name" value="PGBD"/>
</dbReference>
<protein>
    <submittedName>
        <fullName evidence="2">(salmon louse) hypothetical protein</fullName>
    </submittedName>
</protein>
<dbReference type="PANTHER" id="PTHR46599">
    <property type="entry name" value="PIGGYBAC TRANSPOSABLE ELEMENT-DERIVED PROTEIN 4"/>
    <property type="match status" value="1"/>
</dbReference>
<dbReference type="Pfam" id="PF13843">
    <property type="entry name" value="DDE_Tnp_1_7"/>
    <property type="match status" value="2"/>
</dbReference>
<dbReference type="OrthoDB" id="6369813at2759"/>
<evidence type="ECO:0000259" key="1">
    <source>
        <dbReference type="Pfam" id="PF13843"/>
    </source>
</evidence>
<feature type="domain" description="PiggyBac transposable element-derived protein" evidence="1">
    <location>
        <begin position="99"/>
        <end position="180"/>
    </location>
</feature>
<accession>A0A7R8CY57</accession>